<feature type="domain" description="DUF1907" evidence="1">
    <location>
        <begin position="8"/>
        <end position="94"/>
    </location>
</feature>
<proteinExistence type="predicted"/>
<organism evidence="2 3">
    <name type="scientific">Ooceraea biroi</name>
    <name type="common">Clonal raider ant</name>
    <name type="synonym">Cerapachys biroi</name>
    <dbReference type="NCBI Taxonomy" id="2015173"/>
    <lineage>
        <taxon>Eukaryota</taxon>
        <taxon>Metazoa</taxon>
        <taxon>Ecdysozoa</taxon>
        <taxon>Arthropoda</taxon>
        <taxon>Hexapoda</taxon>
        <taxon>Insecta</taxon>
        <taxon>Pterygota</taxon>
        <taxon>Neoptera</taxon>
        <taxon>Endopterygota</taxon>
        <taxon>Hymenoptera</taxon>
        <taxon>Apocrita</taxon>
        <taxon>Aculeata</taxon>
        <taxon>Formicoidea</taxon>
        <taxon>Formicidae</taxon>
        <taxon>Dorylinae</taxon>
        <taxon>Ooceraea</taxon>
    </lineage>
</organism>
<evidence type="ECO:0000259" key="1">
    <source>
        <dbReference type="Pfam" id="PF08925"/>
    </source>
</evidence>
<evidence type="ECO:0000313" key="3">
    <source>
        <dbReference type="Proteomes" id="UP000053097"/>
    </source>
</evidence>
<dbReference type="EMBL" id="KK107341">
    <property type="protein sequence ID" value="EZA52411.1"/>
    <property type="molecule type" value="Genomic_DNA"/>
</dbReference>
<reference evidence="2 3" key="1">
    <citation type="journal article" date="2014" name="Curr. Biol.">
        <title>The genome of the clonal raider ant Cerapachys biroi.</title>
        <authorList>
            <person name="Oxley P.R."/>
            <person name="Ji L."/>
            <person name="Fetter-Pruneda I."/>
            <person name="McKenzie S.K."/>
            <person name="Li C."/>
            <person name="Hu H."/>
            <person name="Zhang G."/>
            <person name="Kronauer D.J."/>
        </authorList>
    </citation>
    <scope>NUCLEOTIDE SEQUENCE [LARGE SCALE GENOMIC DNA]</scope>
</reference>
<dbReference type="AlphaFoldDB" id="A0A026W9R7"/>
<dbReference type="OrthoDB" id="7441093at2759"/>
<dbReference type="GO" id="GO:0005634">
    <property type="term" value="C:nucleus"/>
    <property type="evidence" value="ECO:0007669"/>
    <property type="project" value="InterPro"/>
</dbReference>
<gene>
    <name evidence="2" type="ORF">X777_08554</name>
</gene>
<evidence type="ECO:0000313" key="2">
    <source>
        <dbReference type="EMBL" id="EZA52411.1"/>
    </source>
</evidence>
<protein>
    <recommendedName>
        <fullName evidence="1">DUF1907 domain-containing protein</fullName>
    </recommendedName>
</protein>
<sequence>MKLDLLGQDNFIIGAGKHSAPPYYNHGQLFANLMFSRANPTNRSIGLTNKNTASWSFMENITYMQNTWEDNPTCSTQGNFFLSEGKPGKVLRVVFPEGEFFTLKYSEIFSNERISTSKYNRNTTYLRSLMEDLDSASKFAFQFLIA</sequence>
<dbReference type="Proteomes" id="UP000053097">
    <property type="component" value="Unassembled WGS sequence"/>
</dbReference>
<accession>A0A026W9R7</accession>
<dbReference type="SUPFAM" id="SSF117856">
    <property type="entry name" value="AF0104/ALDC/Ptd012-like"/>
    <property type="match status" value="1"/>
</dbReference>
<dbReference type="InterPro" id="IPR015021">
    <property type="entry name" value="C11orf54_DUF1907"/>
</dbReference>
<dbReference type="Pfam" id="PF08925">
    <property type="entry name" value="DUF1907"/>
    <property type="match status" value="1"/>
</dbReference>
<name>A0A026W9R7_OOCBI</name>
<keyword evidence="3" id="KW-1185">Reference proteome</keyword>